<organism evidence="2 3">
    <name type="scientific">Staphylococcus gallinarum</name>
    <dbReference type="NCBI Taxonomy" id="1293"/>
    <lineage>
        <taxon>Bacteria</taxon>
        <taxon>Bacillati</taxon>
        <taxon>Bacillota</taxon>
        <taxon>Bacilli</taxon>
        <taxon>Bacillales</taxon>
        <taxon>Staphylococcaceae</taxon>
        <taxon>Staphylococcus</taxon>
    </lineage>
</organism>
<protein>
    <recommendedName>
        <fullName evidence="4">Permease</fullName>
    </recommendedName>
</protein>
<keyword evidence="1" id="KW-1133">Transmembrane helix</keyword>
<feature type="transmembrane region" description="Helical" evidence="1">
    <location>
        <begin position="5"/>
        <end position="24"/>
    </location>
</feature>
<accession>A0A380FMW4</accession>
<evidence type="ECO:0008006" key="4">
    <source>
        <dbReference type="Google" id="ProtNLM"/>
    </source>
</evidence>
<dbReference type="EMBL" id="UHDK01000001">
    <property type="protein sequence ID" value="SUM35070.1"/>
    <property type="molecule type" value="Genomic_DNA"/>
</dbReference>
<dbReference type="AlphaFoldDB" id="A0A380FMW4"/>
<evidence type="ECO:0000256" key="1">
    <source>
        <dbReference type="SAM" id="Phobius"/>
    </source>
</evidence>
<reference evidence="2 3" key="1">
    <citation type="submission" date="2018-06" db="EMBL/GenBank/DDBJ databases">
        <authorList>
            <consortium name="Pathogen Informatics"/>
            <person name="Doyle S."/>
        </authorList>
    </citation>
    <scope>NUCLEOTIDE SEQUENCE [LARGE SCALE GENOMIC DNA]</scope>
    <source>
        <strain evidence="2 3">NCTC12195</strain>
    </source>
</reference>
<evidence type="ECO:0000313" key="3">
    <source>
        <dbReference type="Proteomes" id="UP000255277"/>
    </source>
</evidence>
<name>A0A380FMW4_STAGA</name>
<dbReference type="Proteomes" id="UP000255277">
    <property type="component" value="Unassembled WGS sequence"/>
</dbReference>
<feature type="transmembrane region" description="Helical" evidence="1">
    <location>
        <begin position="30"/>
        <end position="51"/>
    </location>
</feature>
<sequence length="63" mass="7326">MKAILIGILGAMFFSVTFILNHAMSDSGGSWLFSSSLRFIFMFPFLFYICLDTKTSQRYYQTY</sequence>
<keyword evidence="1" id="KW-0812">Transmembrane</keyword>
<gene>
    <name evidence="2" type="ORF">NCTC12195_04599</name>
</gene>
<evidence type="ECO:0000313" key="2">
    <source>
        <dbReference type="EMBL" id="SUM35070.1"/>
    </source>
</evidence>
<proteinExistence type="predicted"/>
<keyword evidence="1" id="KW-0472">Membrane</keyword>